<dbReference type="Gene3D" id="3.30.70.20">
    <property type="match status" value="1"/>
</dbReference>
<dbReference type="Proteomes" id="UP000230729">
    <property type="component" value="Unassembled WGS sequence"/>
</dbReference>
<reference evidence="2 3" key="1">
    <citation type="submission" date="2017-09" db="EMBL/GenBank/DDBJ databases">
        <title>Depth-based differentiation of microbial function through sediment-hosted aquifers and enrichment of novel symbionts in the deep terrestrial subsurface.</title>
        <authorList>
            <person name="Probst A.J."/>
            <person name="Ladd B."/>
            <person name="Jarett J.K."/>
            <person name="Geller-Mcgrath D.E."/>
            <person name="Sieber C.M."/>
            <person name="Emerson J.B."/>
            <person name="Anantharaman K."/>
            <person name="Thomas B.C."/>
            <person name="Malmstrom R."/>
            <person name="Stieglmeier M."/>
            <person name="Klingl A."/>
            <person name="Woyke T."/>
            <person name="Ryan C.M."/>
            <person name="Banfield J.F."/>
        </authorList>
    </citation>
    <scope>NUCLEOTIDE SEQUENCE [LARGE SCALE GENOMIC DNA]</scope>
    <source>
        <strain evidence="2">CG23_combo_of_CG06-09_8_20_14_all_49_15</strain>
    </source>
</reference>
<dbReference type="SUPFAM" id="SSF54862">
    <property type="entry name" value="4Fe-4S ferredoxins"/>
    <property type="match status" value="1"/>
</dbReference>
<sequence>MFLIVYASARKKLVSAYHYMILSNKFMIIKEVKIYYWTYCLSLLFLLSACGKIEPMDENSMGDSEAISPDGTPGAELAVLQIDGHKCIGCGKCVRFDPEHFSFDSGTRRAVVALSSNLSSSALAVAINICPTKAIIL</sequence>
<protein>
    <recommendedName>
        <fullName evidence="1">4Fe-4S ferredoxin-type domain-containing protein</fullName>
    </recommendedName>
</protein>
<proteinExistence type="predicted"/>
<dbReference type="AlphaFoldDB" id="A0A2G9ZMI9"/>
<evidence type="ECO:0000313" key="3">
    <source>
        <dbReference type="Proteomes" id="UP000230729"/>
    </source>
</evidence>
<evidence type="ECO:0000313" key="2">
    <source>
        <dbReference type="EMBL" id="PIP33790.1"/>
    </source>
</evidence>
<comment type="caution">
    <text evidence="2">The sequence shown here is derived from an EMBL/GenBank/DDBJ whole genome shotgun (WGS) entry which is preliminary data.</text>
</comment>
<accession>A0A2G9ZMI9</accession>
<dbReference type="InterPro" id="IPR017896">
    <property type="entry name" value="4Fe4S_Fe-S-bd"/>
</dbReference>
<gene>
    <name evidence="2" type="ORF">COX22_02460</name>
</gene>
<dbReference type="Pfam" id="PF13370">
    <property type="entry name" value="Fer4_13"/>
    <property type="match status" value="1"/>
</dbReference>
<evidence type="ECO:0000259" key="1">
    <source>
        <dbReference type="PROSITE" id="PS51379"/>
    </source>
</evidence>
<feature type="domain" description="4Fe-4S ferredoxin-type" evidence="1">
    <location>
        <begin position="78"/>
        <end position="106"/>
    </location>
</feature>
<dbReference type="PROSITE" id="PS51379">
    <property type="entry name" value="4FE4S_FER_2"/>
    <property type="match status" value="1"/>
</dbReference>
<organism evidence="2 3">
    <name type="scientific">Candidatus Falkowbacteria bacterium CG23_combo_of_CG06-09_8_20_14_all_49_15</name>
    <dbReference type="NCBI Taxonomy" id="1974572"/>
    <lineage>
        <taxon>Bacteria</taxon>
        <taxon>Candidatus Falkowiibacteriota</taxon>
    </lineage>
</organism>
<name>A0A2G9ZMI9_9BACT</name>
<dbReference type="EMBL" id="PCSD01000052">
    <property type="protein sequence ID" value="PIP33790.1"/>
    <property type="molecule type" value="Genomic_DNA"/>
</dbReference>